<evidence type="ECO:0000256" key="2">
    <source>
        <dbReference type="SAM" id="SignalP"/>
    </source>
</evidence>
<evidence type="ECO:0008006" key="5">
    <source>
        <dbReference type="Google" id="ProtNLM"/>
    </source>
</evidence>
<comment type="caution">
    <text evidence="3">The sequence shown here is derived from an EMBL/GenBank/DDBJ whole genome shotgun (WGS) entry which is preliminary data.</text>
</comment>
<organism evidence="3 4">
    <name type="scientific">Lautropia dentalis</name>
    <dbReference type="NCBI Taxonomy" id="2490857"/>
    <lineage>
        <taxon>Bacteria</taxon>
        <taxon>Pseudomonadati</taxon>
        <taxon>Pseudomonadota</taxon>
        <taxon>Betaproteobacteria</taxon>
        <taxon>Burkholderiales</taxon>
        <taxon>Burkholderiaceae</taxon>
        <taxon>Lautropia</taxon>
    </lineage>
</organism>
<proteinExistence type="predicted"/>
<feature type="region of interest" description="Disordered" evidence="1">
    <location>
        <begin position="102"/>
        <end position="149"/>
    </location>
</feature>
<evidence type="ECO:0000313" key="4">
    <source>
        <dbReference type="Proteomes" id="UP000270261"/>
    </source>
</evidence>
<keyword evidence="2" id="KW-0732">Signal</keyword>
<dbReference type="EMBL" id="RRUE01000001">
    <property type="protein sequence ID" value="RRN45510.1"/>
    <property type="molecule type" value="Genomic_DNA"/>
</dbReference>
<accession>A0A426FSA8</accession>
<gene>
    <name evidence="3" type="ORF">EHV23_04815</name>
</gene>
<protein>
    <recommendedName>
        <fullName evidence="5">Collagen-like protein</fullName>
    </recommendedName>
</protein>
<dbReference type="RefSeq" id="WP_125094939.1">
    <property type="nucleotide sequence ID" value="NZ_RRUE01000001.1"/>
</dbReference>
<reference evidence="3 4" key="1">
    <citation type="submission" date="2018-11" db="EMBL/GenBank/DDBJ databases">
        <title>Genome sequencing of Lautropia sp. KCOM 2505 (= ChDC F240).</title>
        <authorList>
            <person name="Kook J.-K."/>
            <person name="Park S.-N."/>
            <person name="Lim Y.K."/>
        </authorList>
    </citation>
    <scope>NUCLEOTIDE SEQUENCE [LARGE SCALE GENOMIC DNA]</scope>
    <source>
        <strain evidence="3 4">KCOM 2505</strain>
    </source>
</reference>
<feature type="compositionally biased region" description="Low complexity" evidence="1">
    <location>
        <begin position="107"/>
        <end position="149"/>
    </location>
</feature>
<dbReference type="Proteomes" id="UP000270261">
    <property type="component" value="Unassembled WGS sequence"/>
</dbReference>
<evidence type="ECO:0000313" key="3">
    <source>
        <dbReference type="EMBL" id="RRN45510.1"/>
    </source>
</evidence>
<dbReference type="PROSITE" id="PS51257">
    <property type="entry name" value="PROKAR_LIPOPROTEIN"/>
    <property type="match status" value="1"/>
</dbReference>
<dbReference type="OrthoDB" id="10011381at2"/>
<feature type="signal peptide" evidence="2">
    <location>
        <begin position="1"/>
        <end position="33"/>
    </location>
</feature>
<evidence type="ECO:0000256" key="1">
    <source>
        <dbReference type="SAM" id="MobiDB-lite"/>
    </source>
</evidence>
<dbReference type="AlphaFoldDB" id="A0A426FSA8"/>
<sequence length="278" mass="27159">MMHKRTVSGIVLSASVAALLVACGGGSSGGGDANTPQNNSGGGGSNGNLVLPGSYWELAGMKFVRSGSSKQASAQPGNARTETSVLVEGKLFVATVNGNGSTGGNGSATASSSTDTGNSSSADTTVATGSASSNSGATGTTGTIGTVGTTGTTTAGATGSAGSGTNGAVVSYQSAIQIDFTGRSAGTYQLVGTRAALENAGQQARLAFIRVAVHEGNVNQKRNTYVATGGSIEVTVGADGKFHISSTTSLPVSKSLWSADGGATALPDQTQMILKDVH</sequence>
<name>A0A426FSA8_9BURK</name>
<feature type="chain" id="PRO_5019467166" description="Collagen-like protein" evidence="2">
    <location>
        <begin position="34"/>
        <end position="278"/>
    </location>
</feature>
<keyword evidence="4" id="KW-1185">Reference proteome</keyword>
<feature type="region of interest" description="Disordered" evidence="1">
    <location>
        <begin position="27"/>
        <end position="46"/>
    </location>
</feature>